<evidence type="ECO:0000313" key="3">
    <source>
        <dbReference type="Proteomes" id="UP000257109"/>
    </source>
</evidence>
<dbReference type="Proteomes" id="UP000257109">
    <property type="component" value="Unassembled WGS sequence"/>
</dbReference>
<protein>
    <submittedName>
        <fullName evidence="2">Copia protein</fullName>
    </submittedName>
</protein>
<feature type="domain" description="Reverse transcriptase Ty1/copia-type" evidence="1">
    <location>
        <begin position="236"/>
        <end position="312"/>
    </location>
</feature>
<reference evidence="2" key="1">
    <citation type="submission" date="2018-05" db="EMBL/GenBank/DDBJ databases">
        <title>Draft genome of Mucuna pruriens seed.</title>
        <authorList>
            <person name="Nnadi N.E."/>
            <person name="Vos R."/>
            <person name="Hasami M.H."/>
            <person name="Devisetty U.K."/>
            <person name="Aguiy J.C."/>
        </authorList>
    </citation>
    <scope>NUCLEOTIDE SEQUENCE [LARGE SCALE GENOMIC DNA]</scope>
    <source>
        <strain evidence="2">JCA_2017</strain>
    </source>
</reference>
<keyword evidence="3" id="KW-1185">Reference proteome</keyword>
<accession>A0A371HKL7</accession>
<dbReference type="EMBL" id="QJKJ01002345">
    <property type="protein sequence ID" value="RDY03252.1"/>
    <property type="molecule type" value="Genomic_DNA"/>
</dbReference>
<name>A0A371HKL7_MUCPR</name>
<comment type="caution">
    <text evidence="2">The sequence shown here is derived from an EMBL/GenBank/DDBJ whole genome shotgun (WGS) entry which is preliminary data.</text>
</comment>
<organism evidence="2 3">
    <name type="scientific">Mucuna pruriens</name>
    <name type="common">Velvet bean</name>
    <name type="synonym">Dolichos pruriens</name>
    <dbReference type="NCBI Taxonomy" id="157652"/>
    <lineage>
        <taxon>Eukaryota</taxon>
        <taxon>Viridiplantae</taxon>
        <taxon>Streptophyta</taxon>
        <taxon>Embryophyta</taxon>
        <taxon>Tracheophyta</taxon>
        <taxon>Spermatophyta</taxon>
        <taxon>Magnoliopsida</taxon>
        <taxon>eudicotyledons</taxon>
        <taxon>Gunneridae</taxon>
        <taxon>Pentapetalae</taxon>
        <taxon>rosids</taxon>
        <taxon>fabids</taxon>
        <taxon>Fabales</taxon>
        <taxon>Fabaceae</taxon>
        <taxon>Papilionoideae</taxon>
        <taxon>50 kb inversion clade</taxon>
        <taxon>NPAAA clade</taxon>
        <taxon>indigoferoid/millettioid clade</taxon>
        <taxon>Phaseoleae</taxon>
        <taxon>Mucuna</taxon>
    </lineage>
</organism>
<dbReference type="PANTHER" id="PTHR11439:SF486">
    <property type="entry name" value="RLK (RECEPTOR-LIKE KINASE) PROTEIN, PUTATIVE-RELATED"/>
    <property type="match status" value="1"/>
</dbReference>
<dbReference type="CDD" id="cd09272">
    <property type="entry name" value="RNase_HI_RT_Ty1"/>
    <property type="match status" value="1"/>
</dbReference>
<dbReference type="STRING" id="157652.A0A371HKL7"/>
<evidence type="ECO:0000313" key="2">
    <source>
        <dbReference type="EMBL" id="RDY03252.1"/>
    </source>
</evidence>
<gene>
    <name evidence="2" type="primary">GIP</name>
    <name evidence="2" type="ORF">CR513_13186</name>
</gene>
<dbReference type="InterPro" id="IPR013103">
    <property type="entry name" value="RVT_2"/>
</dbReference>
<feature type="non-terminal residue" evidence="2">
    <location>
        <position position="1"/>
    </location>
</feature>
<dbReference type="OrthoDB" id="1938465at2759"/>
<evidence type="ECO:0000259" key="1">
    <source>
        <dbReference type="Pfam" id="PF07727"/>
    </source>
</evidence>
<dbReference type="Pfam" id="PF07727">
    <property type="entry name" value="RVT_2"/>
    <property type="match status" value="1"/>
</dbReference>
<proteinExistence type="predicted"/>
<dbReference type="AlphaFoldDB" id="A0A371HKL7"/>
<sequence length="423" mass="48493">MGRMIGVAKEQGGLYYLQHTKIRNNTNKEDLHSNQRATSETWTDSQTWLYHKCLGHPPFGKESIKSFKFDVCQSSKHHHATLSPNNGVVHELTCVNTPQQNGVAKRKIRHLLEGDSYLEIEPIIESLTFPTHDVIESLPFPIQDVQVQVQEVTKPILVLEQVQLSKSEISIPKNHIEDVTNDMLIALRKGKQLCIKYPIYEFVCTNHLSLQHQSFIVVIDAIKTPTSIQKTFAPVSQGDHTLFIKYSPDGKLTLLLVYADDMIVIGDDEIEKLTLKEKLATQFEMKELGKLKYFLRIEVAYSKQCIFISQRNTEVEFRAIAYGICEGLWMKIILDDLRVKYEGPIKLLYENNSAISIVHNPIEHDTRKHIEIDKYFIKEKLNIGLVVTTHVPTRLQVVDVFTKGLPTARFQELNDKLDIHLPT</sequence>
<dbReference type="PANTHER" id="PTHR11439">
    <property type="entry name" value="GAG-POL-RELATED RETROTRANSPOSON"/>
    <property type="match status" value="1"/>
</dbReference>